<evidence type="ECO:0000256" key="6">
    <source>
        <dbReference type="ARBA" id="ARBA00022839"/>
    </source>
</evidence>
<dbReference type="Pfam" id="PF06087">
    <property type="entry name" value="Tyr-DNA_phospho"/>
    <property type="match status" value="1"/>
</dbReference>
<dbReference type="PANTHER" id="PTHR12415">
    <property type="entry name" value="TYROSYL-DNA PHOSPHODIESTERASE 1"/>
    <property type="match status" value="1"/>
</dbReference>
<dbReference type="Proteomes" id="UP000054324">
    <property type="component" value="Unassembled WGS sequence"/>
</dbReference>
<dbReference type="InterPro" id="IPR010347">
    <property type="entry name" value="Tdp1"/>
</dbReference>
<name>A0A074Z1X8_OPIVI</name>
<comment type="similarity">
    <text evidence="2">Belongs to the tyrosyl-DNA phosphodiesterase family.</text>
</comment>
<feature type="region of interest" description="Disordered" evidence="12">
    <location>
        <begin position="1"/>
        <end position="21"/>
    </location>
</feature>
<dbReference type="InterPro" id="IPR019406">
    <property type="entry name" value="APLF_PBZ"/>
</dbReference>
<dbReference type="STRING" id="6198.A0A074Z1X8"/>
<comment type="subcellular location">
    <subcellularLocation>
        <location evidence="1">Nucleus</location>
    </subcellularLocation>
</comment>
<evidence type="ECO:0000256" key="7">
    <source>
        <dbReference type="ARBA" id="ARBA00023204"/>
    </source>
</evidence>
<keyword evidence="8" id="KW-0539">Nucleus</keyword>
<dbReference type="GeneID" id="20329360"/>
<feature type="binding site" evidence="10">
    <location>
        <position position="215"/>
    </location>
    <ligand>
        <name>substrate</name>
    </ligand>
</feature>
<keyword evidence="4" id="KW-0227">DNA damage</keyword>
<reference evidence="14 15" key="1">
    <citation type="submission" date="2013-11" db="EMBL/GenBank/DDBJ databases">
        <title>Opisthorchis viverrini - life in the bile duct.</title>
        <authorList>
            <person name="Young N.D."/>
            <person name="Nagarajan N."/>
            <person name="Lin S.J."/>
            <person name="Korhonen P.K."/>
            <person name="Jex A.R."/>
            <person name="Hall R.S."/>
            <person name="Safavi-Hemami H."/>
            <person name="Kaewkong W."/>
            <person name="Bertrand D."/>
            <person name="Gao S."/>
            <person name="Seet Q."/>
            <person name="Wongkham S."/>
            <person name="Teh B.T."/>
            <person name="Wongkham C."/>
            <person name="Intapan P.M."/>
            <person name="Maleewong W."/>
            <person name="Yang X."/>
            <person name="Hu M."/>
            <person name="Wang Z."/>
            <person name="Hofmann A."/>
            <person name="Sternberg P.W."/>
            <person name="Tan P."/>
            <person name="Wang J."/>
            <person name="Gasser R.B."/>
        </authorList>
    </citation>
    <scope>NUCLEOTIDE SEQUENCE [LARGE SCALE GENOMIC DNA]</scope>
</reference>
<dbReference type="OrthoDB" id="47785at2759"/>
<gene>
    <name evidence="14" type="ORF">T265_15195</name>
</gene>
<evidence type="ECO:0000256" key="8">
    <source>
        <dbReference type="ARBA" id="ARBA00023242"/>
    </source>
</evidence>
<evidence type="ECO:0000259" key="13">
    <source>
        <dbReference type="Pfam" id="PF10283"/>
    </source>
</evidence>
<dbReference type="RefSeq" id="XP_009175262.1">
    <property type="nucleotide sequence ID" value="XM_009176998.1"/>
</dbReference>
<keyword evidence="3" id="KW-0540">Nuclease</keyword>
<protein>
    <recommendedName>
        <fullName evidence="13">PBZ-type domain-containing protein</fullName>
    </recommendedName>
</protein>
<evidence type="ECO:0000256" key="4">
    <source>
        <dbReference type="ARBA" id="ARBA00022763"/>
    </source>
</evidence>
<feature type="active site" description="Nucleophile" evidence="9">
    <location>
        <position position="213"/>
    </location>
</feature>
<feature type="compositionally biased region" description="Polar residues" evidence="12">
    <location>
        <begin position="1"/>
        <end position="10"/>
    </location>
</feature>
<evidence type="ECO:0000256" key="9">
    <source>
        <dbReference type="PIRSR" id="PIRSR610347-1"/>
    </source>
</evidence>
<dbReference type="GO" id="GO:0003697">
    <property type="term" value="F:single-stranded DNA binding"/>
    <property type="evidence" value="ECO:0007669"/>
    <property type="project" value="TreeGrafter"/>
</dbReference>
<organism evidence="14 15">
    <name type="scientific">Opisthorchis viverrini</name>
    <name type="common">Southeast Asian liver fluke</name>
    <dbReference type="NCBI Taxonomy" id="6198"/>
    <lineage>
        <taxon>Eukaryota</taxon>
        <taxon>Metazoa</taxon>
        <taxon>Spiralia</taxon>
        <taxon>Lophotrochozoa</taxon>
        <taxon>Platyhelminthes</taxon>
        <taxon>Trematoda</taxon>
        <taxon>Digenea</taxon>
        <taxon>Opisthorchiida</taxon>
        <taxon>Opisthorchiata</taxon>
        <taxon>Opisthorchiidae</taxon>
        <taxon>Opisthorchis</taxon>
    </lineage>
</organism>
<dbReference type="GO" id="GO:0017005">
    <property type="term" value="F:3'-tyrosyl-DNA phosphodiesterase activity"/>
    <property type="evidence" value="ECO:0007669"/>
    <property type="project" value="TreeGrafter"/>
</dbReference>
<dbReference type="GO" id="GO:0006281">
    <property type="term" value="P:DNA repair"/>
    <property type="evidence" value="ECO:0007669"/>
    <property type="project" value="UniProtKB-KW"/>
</dbReference>
<dbReference type="GO" id="GO:0003690">
    <property type="term" value="F:double-stranded DNA binding"/>
    <property type="evidence" value="ECO:0007669"/>
    <property type="project" value="TreeGrafter"/>
</dbReference>
<accession>A0A074Z1X8</accession>
<dbReference type="SUPFAM" id="SSF56024">
    <property type="entry name" value="Phospholipase D/nuclease"/>
    <property type="match status" value="2"/>
</dbReference>
<keyword evidence="5" id="KW-0378">Hydrolase</keyword>
<feature type="domain" description="PBZ-type" evidence="13">
    <location>
        <begin position="27"/>
        <end position="50"/>
    </location>
</feature>
<dbReference type="GO" id="GO:0004527">
    <property type="term" value="F:exonuclease activity"/>
    <property type="evidence" value="ECO:0007669"/>
    <property type="project" value="UniProtKB-KW"/>
</dbReference>
<evidence type="ECO:0000256" key="1">
    <source>
        <dbReference type="ARBA" id="ARBA00004123"/>
    </source>
</evidence>
<evidence type="ECO:0000256" key="11">
    <source>
        <dbReference type="PIRSR" id="PIRSR610347-3"/>
    </source>
</evidence>
<dbReference type="Pfam" id="PF10283">
    <property type="entry name" value="zf-CCHH"/>
    <property type="match status" value="1"/>
</dbReference>
<evidence type="ECO:0000256" key="5">
    <source>
        <dbReference type="ARBA" id="ARBA00022801"/>
    </source>
</evidence>
<dbReference type="CTD" id="20329360"/>
<dbReference type="Gene3D" id="3.30.870.10">
    <property type="entry name" value="Endonuclease Chain A"/>
    <property type="match status" value="2"/>
</dbReference>
<evidence type="ECO:0000313" key="15">
    <source>
        <dbReference type="Proteomes" id="UP000054324"/>
    </source>
</evidence>
<proteinExistence type="inferred from homology"/>
<dbReference type="KEGG" id="ovi:T265_15195"/>
<dbReference type="GO" id="GO:0005634">
    <property type="term" value="C:nucleus"/>
    <property type="evidence" value="ECO:0007669"/>
    <property type="project" value="UniProtKB-SubCell"/>
</dbReference>
<evidence type="ECO:0000256" key="3">
    <source>
        <dbReference type="ARBA" id="ARBA00022722"/>
    </source>
</evidence>
<dbReference type="PANTHER" id="PTHR12415:SF0">
    <property type="entry name" value="TYROSYL-DNA PHOSPHODIESTERASE 1"/>
    <property type="match status" value="1"/>
</dbReference>
<keyword evidence="7" id="KW-0234">DNA repair</keyword>
<evidence type="ECO:0000256" key="2">
    <source>
        <dbReference type="ARBA" id="ARBA00010205"/>
    </source>
</evidence>
<evidence type="ECO:0000256" key="10">
    <source>
        <dbReference type="PIRSR" id="PIRSR610347-2"/>
    </source>
</evidence>
<dbReference type="EMBL" id="KL597004">
    <property type="protein sequence ID" value="KER20988.1"/>
    <property type="molecule type" value="Genomic_DNA"/>
</dbReference>
<feature type="binding site" evidence="10">
    <location>
        <position position="438"/>
    </location>
    <ligand>
        <name>substrate</name>
    </ligand>
</feature>
<sequence>MSSSPTNSQDSPERKKRRLGPFDEVLPPCPYGEKCYRKNPKHFDEFSHPCNCRLASAVKGFIIQSFQPHLSLVQQQQATTSHELPVNNCSSTDSDLIDQMAKEFGFYLFRCPGVKYRNIPTITLKVSLYLVFNLISEIFHQKHGDLVSSAQFNYMFDVDWLMQQYPKQFRSCPLLLVHAYHGEDKAALNSVVSKYENIRQCVAHIRLPFGTHHTKMMFLKYADGLRVVIHTANMIPDDWDRRTQGIWLSPKLLRKSGTSSETDSDTKFRENLVNYLRGYGSTVAGTPSSPLGEWIEELHQYDFSPIRVFLVGSVSGMHAGSSLRQFGHPRLASLLRDYTLEVPSSWPLIGQFSSIGYLGAQPTTWLTTQWSSSLAGKGARGLRMIFPCVDDVRNSLEGYAAGGCLPYSRQTAEKQSWLRQFLHRWRAGPHSRAAPHIKSYTRISNDGTHASWFLLTSANLSKAAWGSFVKDGSQLMVRSYELGVLFVPGRFQEKANCFRLVTPSRLATPLDALKQIPGLRTHHIPFPVPYDLPPVLYDTDDDPWVVDVRYSEPDVFGRFWRPK</sequence>
<keyword evidence="6" id="KW-0269">Exonuclease</keyword>
<feature type="site" description="Interaction with DNA" evidence="11">
    <location>
        <position position="461"/>
    </location>
</feature>
<dbReference type="AlphaFoldDB" id="A0A074Z1X8"/>
<evidence type="ECO:0000313" key="14">
    <source>
        <dbReference type="EMBL" id="KER20988.1"/>
    </source>
</evidence>
<evidence type="ECO:0000256" key="12">
    <source>
        <dbReference type="SAM" id="MobiDB-lite"/>
    </source>
</evidence>
<feature type="active site" description="Proton donor/acceptor" evidence="9">
    <location>
        <position position="436"/>
    </location>
</feature>
<keyword evidence="15" id="KW-1185">Reference proteome</keyword>